<proteinExistence type="predicted"/>
<dbReference type="AlphaFoldDB" id="A0A327L2J2"/>
<dbReference type="RefSeq" id="WP_111419115.1">
    <property type="nucleotide sequence ID" value="NZ_NPEX01000060.1"/>
</dbReference>
<organism evidence="1 2">
    <name type="scientific">Rhodoplanes roseus</name>
    <dbReference type="NCBI Taxonomy" id="29409"/>
    <lineage>
        <taxon>Bacteria</taxon>
        <taxon>Pseudomonadati</taxon>
        <taxon>Pseudomonadota</taxon>
        <taxon>Alphaproteobacteria</taxon>
        <taxon>Hyphomicrobiales</taxon>
        <taxon>Nitrobacteraceae</taxon>
        <taxon>Rhodoplanes</taxon>
    </lineage>
</organism>
<sequence length="71" mass="7986">MGTLMIRCPETGRAVSTDISVSREAFAAMPVFFSRTFCPYCKTSHEWFAKDAWVADQVVTSVRDHASRRVA</sequence>
<reference evidence="1 2" key="1">
    <citation type="submission" date="2017-07" db="EMBL/GenBank/DDBJ databases">
        <title>Draft Genome Sequences of Select Purple Nonsulfur Bacteria.</title>
        <authorList>
            <person name="Lasarre B."/>
            <person name="Mckinlay J.B."/>
        </authorList>
    </citation>
    <scope>NUCLEOTIDE SEQUENCE [LARGE SCALE GENOMIC DNA]</scope>
    <source>
        <strain evidence="1 2">DSM 5909</strain>
    </source>
</reference>
<dbReference type="OrthoDB" id="7960669at2"/>
<dbReference type="EMBL" id="NPEX01000060">
    <property type="protein sequence ID" value="RAI44033.1"/>
    <property type="molecule type" value="Genomic_DNA"/>
</dbReference>
<evidence type="ECO:0000313" key="1">
    <source>
        <dbReference type="EMBL" id="RAI44033.1"/>
    </source>
</evidence>
<comment type="caution">
    <text evidence="1">The sequence shown here is derived from an EMBL/GenBank/DDBJ whole genome shotgun (WGS) entry which is preliminary data.</text>
</comment>
<protein>
    <submittedName>
        <fullName evidence="1">Uncharacterized protein</fullName>
    </submittedName>
</protein>
<dbReference type="Proteomes" id="UP000249130">
    <property type="component" value="Unassembled WGS sequence"/>
</dbReference>
<evidence type="ECO:0000313" key="2">
    <source>
        <dbReference type="Proteomes" id="UP000249130"/>
    </source>
</evidence>
<accession>A0A327L2J2</accession>
<gene>
    <name evidence="1" type="ORF">CH341_11165</name>
</gene>
<name>A0A327L2J2_9BRAD</name>
<keyword evidence="2" id="KW-1185">Reference proteome</keyword>